<keyword evidence="2" id="KW-1185">Reference proteome</keyword>
<dbReference type="Proteomes" id="UP000790347">
    <property type="component" value="Unassembled WGS sequence"/>
</dbReference>
<reference evidence="1" key="2">
    <citation type="journal article" date="2022" name="Res Sq">
        <title>Comparative Genomics Reveals Insights into the Divergent Evolution of Astigmatic Mites and Household Pest Adaptations.</title>
        <authorList>
            <person name="Xiong Q."/>
            <person name="Wan A.T.-Y."/>
            <person name="Liu X.-Y."/>
            <person name="Fung C.S.-H."/>
            <person name="Xiao X."/>
            <person name="Malainual N."/>
            <person name="Hou J."/>
            <person name="Wang L."/>
            <person name="Wang M."/>
            <person name="Yang K."/>
            <person name="Cui Y."/>
            <person name="Leung E."/>
            <person name="Nong W."/>
            <person name="Shin S.-K."/>
            <person name="Au S."/>
            <person name="Jeong K.Y."/>
            <person name="Chew F.T."/>
            <person name="Hui J."/>
            <person name="Leung T.F."/>
            <person name="Tungtrongchitr A."/>
            <person name="Zhong N."/>
            <person name="Liu Z."/>
            <person name="Tsui S."/>
        </authorList>
    </citation>
    <scope>NUCLEOTIDE SEQUENCE</scope>
    <source>
        <strain evidence="1">Derf</strain>
        <tissue evidence="1">Whole organism</tissue>
    </source>
</reference>
<protein>
    <submittedName>
        <fullName evidence="1">Uncharacterized protein</fullName>
    </submittedName>
</protein>
<accession>A0A922L7E4</accession>
<evidence type="ECO:0000313" key="2">
    <source>
        <dbReference type="Proteomes" id="UP000790347"/>
    </source>
</evidence>
<gene>
    <name evidence="1" type="ORF">DERF_005701</name>
</gene>
<reference evidence="1" key="1">
    <citation type="submission" date="2013-05" db="EMBL/GenBank/DDBJ databases">
        <authorList>
            <person name="Yim A.K.Y."/>
            <person name="Chan T.F."/>
            <person name="Ji K.M."/>
            <person name="Liu X.Y."/>
            <person name="Zhou J.W."/>
            <person name="Li R.Q."/>
            <person name="Yang K.Y."/>
            <person name="Li J."/>
            <person name="Li M."/>
            <person name="Law P.T.W."/>
            <person name="Wu Y.L."/>
            <person name="Cai Z.L."/>
            <person name="Qin H."/>
            <person name="Bao Y."/>
            <person name="Leung R.K.K."/>
            <person name="Ng P.K.S."/>
            <person name="Zou J."/>
            <person name="Zhong X.J."/>
            <person name="Ran P.X."/>
            <person name="Zhong N.S."/>
            <person name="Liu Z.G."/>
            <person name="Tsui S.K.W."/>
        </authorList>
    </citation>
    <scope>NUCLEOTIDE SEQUENCE</scope>
    <source>
        <strain evidence="1">Derf</strain>
        <tissue evidence="1">Whole organism</tissue>
    </source>
</reference>
<dbReference type="EMBL" id="ASGP02000002">
    <property type="protein sequence ID" value="KAH9522098.1"/>
    <property type="molecule type" value="Genomic_DNA"/>
</dbReference>
<organism evidence="1 2">
    <name type="scientific">Dermatophagoides farinae</name>
    <name type="common">American house dust mite</name>
    <dbReference type="NCBI Taxonomy" id="6954"/>
    <lineage>
        <taxon>Eukaryota</taxon>
        <taxon>Metazoa</taxon>
        <taxon>Ecdysozoa</taxon>
        <taxon>Arthropoda</taxon>
        <taxon>Chelicerata</taxon>
        <taxon>Arachnida</taxon>
        <taxon>Acari</taxon>
        <taxon>Acariformes</taxon>
        <taxon>Sarcoptiformes</taxon>
        <taxon>Astigmata</taxon>
        <taxon>Psoroptidia</taxon>
        <taxon>Analgoidea</taxon>
        <taxon>Pyroglyphidae</taxon>
        <taxon>Dermatophagoidinae</taxon>
        <taxon>Dermatophagoides</taxon>
    </lineage>
</organism>
<name>A0A922L7E4_DERFA</name>
<evidence type="ECO:0000313" key="1">
    <source>
        <dbReference type="EMBL" id="KAH9522098.1"/>
    </source>
</evidence>
<proteinExistence type="predicted"/>
<comment type="caution">
    <text evidence="1">The sequence shown here is derived from an EMBL/GenBank/DDBJ whole genome shotgun (WGS) entry which is preliminary data.</text>
</comment>
<sequence length="209" mass="23145">MVQMKDEDDDVIDVYDVNDYRQQLLMAVVVEQDDVAVALDVVSLIAAIATAVDDDVDGRRLVIIDGDIVTLLEPIFEEEKVNASTLTTDDDDVKDLVIELDDDELPGKNFGKLFDIDDDDKRELNLLPPPPFTKPTELDDDGSAVGIELEEFTIEAAGDGGRGANEELVEGDVISGNILERLKFVAVDRFDDLLLFDLDVDRVTELLFD</sequence>
<dbReference type="AlphaFoldDB" id="A0A922L7E4"/>